<keyword evidence="10" id="KW-0418">Kinase</keyword>
<evidence type="ECO:0000256" key="13">
    <source>
        <dbReference type="ARBA" id="ARBA00023012"/>
    </source>
</evidence>
<dbReference type="EMBL" id="JAUOTP010000005">
    <property type="protein sequence ID" value="MDO6415163.1"/>
    <property type="molecule type" value="Genomic_DNA"/>
</dbReference>
<dbReference type="InterPro" id="IPR050980">
    <property type="entry name" value="2C_sensor_his_kinase"/>
</dbReference>
<keyword evidence="7" id="KW-0808">Transferase</keyword>
<proteinExistence type="predicted"/>
<dbReference type="InterPro" id="IPR003661">
    <property type="entry name" value="HisK_dim/P_dom"/>
</dbReference>
<dbReference type="SMART" id="SM00304">
    <property type="entry name" value="HAMP"/>
    <property type="match status" value="1"/>
</dbReference>
<gene>
    <name evidence="19" type="ORF">Q4F19_12295</name>
</gene>
<dbReference type="SMART" id="SM00387">
    <property type="entry name" value="HATPase_c"/>
    <property type="match status" value="1"/>
</dbReference>
<feature type="transmembrane region" description="Helical" evidence="16">
    <location>
        <begin position="457"/>
        <end position="476"/>
    </location>
</feature>
<dbReference type="PANTHER" id="PTHR44936:SF5">
    <property type="entry name" value="SENSOR HISTIDINE KINASE ENVZ"/>
    <property type="match status" value="1"/>
</dbReference>
<evidence type="ECO:0000313" key="20">
    <source>
        <dbReference type="Proteomes" id="UP001169764"/>
    </source>
</evidence>
<dbReference type="PANTHER" id="PTHR44936">
    <property type="entry name" value="SENSOR PROTEIN CREC"/>
    <property type="match status" value="1"/>
</dbReference>
<dbReference type="PRINTS" id="PR00344">
    <property type="entry name" value="BCTRLSENSOR"/>
</dbReference>
<evidence type="ECO:0000256" key="8">
    <source>
        <dbReference type="ARBA" id="ARBA00022692"/>
    </source>
</evidence>
<dbReference type="SUPFAM" id="SSF55874">
    <property type="entry name" value="ATPase domain of HSP90 chaperone/DNA topoisomerase II/histidine kinase"/>
    <property type="match status" value="1"/>
</dbReference>
<evidence type="ECO:0000256" key="2">
    <source>
        <dbReference type="ARBA" id="ARBA00004429"/>
    </source>
</evidence>
<evidence type="ECO:0000256" key="16">
    <source>
        <dbReference type="SAM" id="Phobius"/>
    </source>
</evidence>
<dbReference type="EC" id="2.7.13.3" evidence="3"/>
<keyword evidence="11 19" id="KW-0067">ATP-binding</keyword>
<evidence type="ECO:0000313" key="19">
    <source>
        <dbReference type="EMBL" id="MDO6415163.1"/>
    </source>
</evidence>
<keyword evidence="13" id="KW-0902">Two-component regulatory system</keyword>
<keyword evidence="8 16" id="KW-0812">Transmembrane</keyword>
<dbReference type="SUPFAM" id="SSF47384">
    <property type="entry name" value="Homodimeric domain of signal transducing histidine kinase"/>
    <property type="match status" value="1"/>
</dbReference>
<accession>A0ABT8Y9Z8</accession>
<comment type="caution">
    <text evidence="19">The sequence shown here is derived from an EMBL/GenBank/DDBJ whole genome shotgun (WGS) entry which is preliminary data.</text>
</comment>
<dbReference type="Pfam" id="PF00672">
    <property type="entry name" value="HAMP"/>
    <property type="match status" value="1"/>
</dbReference>
<dbReference type="CDD" id="cd00075">
    <property type="entry name" value="HATPase"/>
    <property type="match status" value="1"/>
</dbReference>
<keyword evidence="14 16" id="KW-0472">Membrane</keyword>
<organism evidence="19 20">
    <name type="scientific">Sphingomonas natans</name>
    <dbReference type="NCBI Taxonomy" id="3063330"/>
    <lineage>
        <taxon>Bacteria</taxon>
        <taxon>Pseudomonadati</taxon>
        <taxon>Pseudomonadota</taxon>
        <taxon>Alphaproteobacteria</taxon>
        <taxon>Sphingomonadales</taxon>
        <taxon>Sphingomonadaceae</taxon>
        <taxon>Sphingomonas</taxon>
    </lineage>
</organism>
<dbReference type="GO" id="GO:0005524">
    <property type="term" value="F:ATP binding"/>
    <property type="evidence" value="ECO:0007669"/>
    <property type="project" value="UniProtKB-KW"/>
</dbReference>
<keyword evidence="12 16" id="KW-1133">Transmembrane helix</keyword>
<feature type="domain" description="HAMP" evidence="18">
    <location>
        <begin position="477"/>
        <end position="529"/>
    </location>
</feature>
<evidence type="ECO:0000256" key="4">
    <source>
        <dbReference type="ARBA" id="ARBA00022475"/>
    </source>
</evidence>
<dbReference type="InterPro" id="IPR036890">
    <property type="entry name" value="HATPase_C_sf"/>
</dbReference>
<dbReference type="PROSITE" id="PS50885">
    <property type="entry name" value="HAMP"/>
    <property type="match status" value="1"/>
</dbReference>
<comment type="catalytic activity">
    <reaction evidence="1">
        <text>ATP + protein L-histidine = ADP + protein N-phospho-L-histidine.</text>
        <dbReference type="EC" id="2.7.13.3"/>
    </reaction>
</comment>
<dbReference type="Pfam" id="PF02518">
    <property type="entry name" value="HATPase_c"/>
    <property type="match status" value="1"/>
</dbReference>
<evidence type="ECO:0000256" key="6">
    <source>
        <dbReference type="ARBA" id="ARBA00022553"/>
    </source>
</evidence>
<dbReference type="CDD" id="cd00082">
    <property type="entry name" value="HisKA"/>
    <property type="match status" value="1"/>
</dbReference>
<evidence type="ECO:0000256" key="1">
    <source>
        <dbReference type="ARBA" id="ARBA00000085"/>
    </source>
</evidence>
<keyword evidence="9" id="KW-0547">Nucleotide-binding</keyword>
<evidence type="ECO:0000256" key="7">
    <source>
        <dbReference type="ARBA" id="ARBA00022679"/>
    </source>
</evidence>
<name>A0ABT8Y9Z8_9SPHN</name>
<sequence>MNGVRRPRWRGPPLALQIMALLVGGLVVAQLVTLMLTLLLPPAPEAQYGLDDIAAALLDDPDADLRGNGLQRIMQPGPPDVNGSGWLVSERSRSELAKLMGVDPKRVSLAFYTPLPFAGTAAARSLAMANDGTAPPFKAAAYVGEQPAHLVLAQFAPDMPAMPRGNQLDGAAPPRDGLPPGLMGRGSLGQMAPGGQQVLIAPDRRGRAAELRGQILSRQDSARPLISIDPRFAGTGLLIPGDGGAAVPGLLRGGDAAASAAALGAVPVTSGATASATAQVPIGGVAAARPGFTTPGFEGGAGARPLSPGFAPGAGRMLPDRALIAQTQAPAVVPSRIAPPLIVGSMQAAPAPAPPAQRPAEPAPAAAAPSFPGTFAQAPVTPALQAPVFAPTPQVAPYEEPAGPPIAITPTRRSLFGLAQAPFVEGDFVASLKLPSGQWAVVQPAPAPFLNSWQRRVLLWFAIALGVVLPLGWLFARRLVTPLQSFARAAEQLGRSPASTIVPLDGPAEIGRAAHAFNLMQGRLRAFVDDRTAMVGAISHDLRTPLTRMRFRIEDIDDGDVRDGLLEEVDEMEAMIAQVIEFIRDASTPGARERLDLRTLVDDVAEDARMVGGEVIVEQADQAPVEVDVLGMRRLLDNLLENAVKYGTRARIRLRTDAENVFAEIIDDGPGLADDELERVFEPFYRSDEAIASDKKGSGLGLAVCRSIARAHGGDVRLIRGTDGFRAEVRLPQAFGTAPLAA</sequence>
<dbReference type="InterPro" id="IPR003594">
    <property type="entry name" value="HATPase_dom"/>
</dbReference>
<dbReference type="SUPFAM" id="SSF158472">
    <property type="entry name" value="HAMP domain-like"/>
    <property type="match status" value="1"/>
</dbReference>
<dbReference type="InterPro" id="IPR003660">
    <property type="entry name" value="HAMP_dom"/>
</dbReference>
<dbReference type="Proteomes" id="UP001169764">
    <property type="component" value="Unassembled WGS sequence"/>
</dbReference>
<keyword evidence="4" id="KW-1003">Cell membrane</keyword>
<keyword evidence="20" id="KW-1185">Reference proteome</keyword>
<evidence type="ECO:0000256" key="10">
    <source>
        <dbReference type="ARBA" id="ARBA00022777"/>
    </source>
</evidence>
<dbReference type="Gene3D" id="3.30.565.10">
    <property type="entry name" value="Histidine kinase-like ATPase, C-terminal domain"/>
    <property type="match status" value="1"/>
</dbReference>
<evidence type="ECO:0000256" key="15">
    <source>
        <dbReference type="SAM" id="MobiDB-lite"/>
    </source>
</evidence>
<evidence type="ECO:0000256" key="5">
    <source>
        <dbReference type="ARBA" id="ARBA00022519"/>
    </source>
</evidence>
<keyword evidence="5" id="KW-0997">Cell inner membrane</keyword>
<evidence type="ECO:0000256" key="3">
    <source>
        <dbReference type="ARBA" id="ARBA00012438"/>
    </source>
</evidence>
<dbReference type="CDD" id="cd06225">
    <property type="entry name" value="HAMP"/>
    <property type="match status" value="1"/>
</dbReference>
<comment type="subcellular location">
    <subcellularLocation>
        <location evidence="2">Cell inner membrane</location>
        <topology evidence="2">Multi-pass membrane protein</topology>
    </subcellularLocation>
</comment>
<protein>
    <recommendedName>
        <fullName evidence="3">histidine kinase</fullName>
        <ecNumber evidence="3">2.7.13.3</ecNumber>
    </recommendedName>
</protein>
<evidence type="ECO:0000256" key="9">
    <source>
        <dbReference type="ARBA" id="ARBA00022741"/>
    </source>
</evidence>
<evidence type="ECO:0000256" key="14">
    <source>
        <dbReference type="ARBA" id="ARBA00023136"/>
    </source>
</evidence>
<feature type="domain" description="Histidine kinase" evidence="17">
    <location>
        <begin position="537"/>
        <end position="735"/>
    </location>
</feature>
<reference evidence="19" key="1">
    <citation type="submission" date="2023-07" db="EMBL/GenBank/DDBJ databases">
        <authorList>
            <person name="Kim M."/>
        </authorList>
    </citation>
    <scope>NUCLEOTIDE SEQUENCE</scope>
    <source>
        <strain evidence="19">BIUV-7</strain>
    </source>
</reference>
<keyword evidence="6" id="KW-0597">Phosphoprotein</keyword>
<dbReference type="SMART" id="SM00388">
    <property type="entry name" value="HisKA"/>
    <property type="match status" value="1"/>
</dbReference>
<evidence type="ECO:0000256" key="12">
    <source>
        <dbReference type="ARBA" id="ARBA00022989"/>
    </source>
</evidence>
<feature type="region of interest" description="Disordered" evidence="15">
    <location>
        <begin position="348"/>
        <end position="367"/>
    </location>
</feature>
<evidence type="ECO:0000256" key="11">
    <source>
        <dbReference type="ARBA" id="ARBA00022840"/>
    </source>
</evidence>
<dbReference type="InterPro" id="IPR036097">
    <property type="entry name" value="HisK_dim/P_sf"/>
</dbReference>
<evidence type="ECO:0000259" key="17">
    <source>
        <dbReference type="PROSITE" id="PS50109"/>
    </source>
</evidence>
<dbReference type="InterPro" id="IPR005467">
    <property type="entry name" value="His_kinase_dom"/>
</dbReference>
<feature type="compositionally biased region" description="Low complexity" evidence="15">
    <location>
        <begin position="358"/>
        <end position="367"/>
    </location>
</feature>
<evidence type="ECO:0000259" key="18">
    <source>
        <dbReference type="PROSITE" id="PS50885"/>
    </source>
</evidence>
<dbReference type="Gene3D" id="1.10.287.130">
    <property type="match status" value="1"/>
</dbReference>
<dbReference type="PROSITE" id="PS50109">
    <property type="entry name" value="HIS_KIN"/>
    <property type="match status" value="1"/>
</dbReference>
<dbReference type="InterPro" id="IPR004358">
    <property type="entry name" value="Sig_transdc_His_kin-like_C"/>
</dbReference>
<dbReference type="RefSeq" id="WP_303542979.1">
    <property type="nucleotide sequence ID" value="NZ_JAUOTP010000005.1"/>
</dbReference>